<dbReference type="InterPro" id="IPR013032">
    <property type="entry name" value="EGF-like_CS"/>
</dbReference>
<dbReference type="Pfam" id="PF12661">
    <property type="entry name" value="hEGF"/>
    <property type="match status" value="1"/>
</dbReference>
<evidence type="ECO:0000256" key="4">
    <source>
        <dbReference type="ARBA" id="ARBA00023157"/>
    </source>
</evidence>
<dbReference type="SUPFAM" id="SSF57196">
    <property type="entry name" value="EGF/Laminin"/>
    <property type="match status" value="2"/>
</dbReference>
<dbReference type="PROSITE" id="PS50026">
    <property type="entry name" value="EGF_3"/>
    <property type="match status" value="3"/>
</dbReference>
<evidence type="ECO:0000313" key="8">
    <source>
        <dbReference type="EMBL" id="EEN58280.1"/>
    </source>
</evidence>
<feature type="disulfide bond" evidence="6">
    <location>
        <begin position="84"/>
        <end position="94"/>
    </location>
</feature>
<dbReference type="InterPro" id="IPR018097">
    <property type="entry name" value="EGF_Ca-bd_CS"/>
</dbReference>
<comment type="caution">
    <text evidence="6">Lacks conserved residue(s) required for the propagation of feature annotation.</text>
</comment>
<dbReference type="InterPro" id="IPR049883">
    <property type="entry name" value="NOTCH1_EGF-like"/>
</dbReference>
<dbReference type="PROSITE" id="PS01186">
    <property type="entry name" value="EGF_2"/>
    <property type="match status" value="2"/>
</dbReference>
<gene>
    <name evidence="8" type="ORF">BRAFLDRAFT_216568</name>
</gene>
<dbReference type="InterPro" id="IPR050751">
    <property type="entry name" value="ECM_structural_protein"/>
</dbReference>
<reference evidence="8" key="1">
    <citation type="journal article" date="2008" name="Nature">
        <title>The amphioxus genome and the evolution of the chordate karyotype.</title>
        <authorList>
            <consortium name="US DOE Joint Genome Institute (JGI-PGF)"/>
            <person name="Putnam N.H."/>
            <person name="Butts T."/>
            <person name="Ferrier D.E.K."/>
            <person name="Furlong R.F."/>
            <person name="Hellsten U."/>
            <person name="Kawashima T."/>
            <person name="Robinson-Rechavi M."/>
            <person name="Shoguchi E."/>
            <person name="Terry A."/>
            <person name="Yu J.-K."/>
            <person name="Benito-Gutierrez E.L."/>
            <person name="Dubchak I."/>
            <person name="Garcia-Fernandez J."/>
            <person name="Gibson-Brown J.J."/>
            <person name="Grigoriev I.V."/>
            <person name="Horton A.C."/>
            <person name="de Jong P.J."/>
            <person name="Jurka J."/>
            <person name="Kapitonov V.V."/>
            <person name="Kohara Y."/>
            <person name="Kuroki Y."/>
            <person name="Lindquist E."/>
            <person name="Lucas S."/>
            <person name="Osoegawa K."/>
            <person name="Pennacchio L.A."/>
            <person name="Salamov A.A."/>
            <person name="Satou Y."/>
            <person name="Sauka-Spengler T."/>
            <person name="Schmutz J."/>
            <person name="Shin-I T."/>
            <person name="Toyoda A."/>
            <person name="Bronner-Fraser M."/>
            <person name="Fujiyama A."/>
            <person name="Holland L.Z."/>
            <person name="Holland P.W.H."/>
            <person name="Satoh N."/>
            <person name="Rokhsar D.S."/>
        </authorList>
    </citation>
    <scope>NUCLEOTIDE SEQUENCE [LARGE SCALE GENOMIC DNA]</scope>
    <source>
        <strain evidence="8">S238N-H82</strain>
        <tissue evidence="8">Testes</tissue>
    </source>
</reference>
<dbReference type="PANTHER" id="PTHR24034:SF89">
    <property type="entry name" value="COMPLEMENT COMPONENT C1Q RECEPTOR"/>
    <property type="match status" value="1"/>
</dbReference>
<feature type="domain" description="EGF-like" evidence="7">
    <location>
        <begin position="39"/>
        <end position="79"/>
    </location>
</feature>
<protein>
    <recommendedName>
        <fullName evidence="7">EGF-like domain-containing protein</fullName>
    </recommendedName>
</protein>
<keyword evidence="5" id="KW-0325">Glycoprotein</keyword>
<keyword evidence="2" id="KW-0732">Signal</keyword>
<dbReference type="EMBL" id="GG666533">
    <property type="protein sequence ID" value="EEN58280.1"/>
    <property type="molecule type" value="Genomic_DNA"/>
</dbReference>
<name>C3YNH4_BRAFL</name>
<keyword evidence="3" id="KW-0677">Repeat</keyword>
<sequence length="204" mass="22295">MNECTSGIHDCPYICNNLPGTYECTCSDGFVLICDDCMDVDECTLELDDCSHYCTNTNGSYMCGCPAGYGLNSDGRTCDDIDECRLTNHGCHECTNTPGSYNCSCMDGYVVGTGGTSCQVNHNSLIFEPDVDECLLDNDVCPYVCVNTEGSYYCICPPGYMPETDECCKSIGDDCRSVPCTLEHQECTESEGTYICQCAEGYYI</sequence>
<dbReference type="CDD" id="cd00054">
    <property type="entry name" value="EGF_CA"/>
    <property type="match status" value="1"/>
</dbReference>
<evidence type="ECO:0000256" key="6">
    <source>
        <dbReference type="PROSITE-ProRule" id="PRU00076"/>
    </source>
</evidence>
<dbReference type="AlphaFoldDB" id="C3YNH4"/>
<proteinExistence type="predicted"/>
<dbReference type="PROSITE" id="PS00010">
    <property type="entry name" value="ASX_HYDROXYL"/>
    <property type="match status" value="3"/>
</dbReference>
<evidence type="ECO:0000256" key="5">
    <source>
        <dbReference type="ARBA" id="ARBA00023180"/>
    </source>
</evidence>
<feature type="domain" description="EGF-like" evidence="7">
    <location>
        <begin position="80"/>
        <end position="119"/>
    </location>
</feature>
<dbReference type="SMART" id="SM00181">
    <property type="entry name" value="EGF"/>
    <property type="match status" value="5"/>
</dbReference>
<dbReference type="GO" id="GO:0005509">
    <property type="term" value="F:calcium ion binding"/>
    <property type="evidence" value="ECO:0007669"/>
    <property type="project" value="InterPro"/>
</dbReference>
<dbReference type="InterPro" id="IPR009030">
    <property type="entry name" value="Growth_fac_rcpt_cys_sf"/>
</dbReference>
<accession>C3YNH4</accession>
<keyword evidence="4 6" id="KW-1015">Disulfide bond</keyword>
<dbReference type="InterPro" id="IPR001881">
    <property type="entry name" value="EGF-like_Ca-bd_dom"/>
</dbReference>
<dbReference type="InterPro" id="IPR000152">
    <property type="entry name" value="EGF-type_Asp/Asn_hydroxyl_site"/>
</dbReference>
<dbReference type="FunFam" id="2.10.25.10:FF:000038">
    <property type="entry name" value="Fibrillin 2"/>
    <property type="match status" value="1"/>
</dbReference>
<evidence type="ECO:0000259" key="7">
    <source>
        <dbReference type="PROSITE" id="PS50026"/>
    </source>
</evidence>
<evidence type="ECO:0000256" key="3">
    <source>
        <dbReference type="ARBA" id="ARBA00022737"/>
    </source>
</evidence>
<evidence type="ECO:0000256" key="2">
    <source>
        <dbReference type="ARBA" id="ARBA00022729"/>
    </source>
</evidence>
<dbReference type="InterPro" id="IPR000742">
    <property type="entry name" value="EGF"/>
</dbReference>
<feature type="domain" description="EGF-like" evidence="7">
    <location>
        <begin position="130"/>
        <end position="166"/>
    </location>
</feature>
<feature type="non-terminal residue" evidence="8">
    <location>
        <position position="204"/>
    </location>
</feature>
<organism>
    <name type="scientific">Branchiostoma floridae</name>
    <name type="common">Florida lancelet</name>
    <name type="synonym">Amphioxus</name>
    <dbReference type="NCBI Taxonomy" id="7739"/>
    <lineage>
        <taxon>Eukaryota</taxon>
        <taxon>Metazoa</taxon>
        <taxon>Chordata</taxon>
        <taxon>Cephalochordata</taxon>
        <taxon>Leptocardii</taxon>
        <taxon>Amphioxiformes</taxon>
        <taxon>Branchiostomatidae</taxon>
        <taxon>Branchiostoma</taxon>
    </lineage>
</organism>
<dbReference type="InParanoid" id="C3YNH4"/>
<dbReference type="Gene3D" id="2.10.25.10">
    <property type="entry name" value="Laminin"/>
    <property type="match status" value="4"/>
</dbReference>
<dbReference type="PROSITE" id="PS01187">
    <property type="entry name" value="EGF_CA"/>
    <property type="match status" value="1"/>
</dbReference>
<dbReference type="FunFam" id="2.10.25.10:FF:000010">
    <property type="entry name" value="Pro-epidermal growth factor"/>
    <property type="match status" value="1"/>
</dbReference>
<dbReference type="Pfam" id="PF07645">
    <property type="entry name" value="EGF_CA"/>
    <property type="match status" value="4"/>
</dbReference>
<dbReference type="eggNOG" id="KOG1217">
    <property type="taxonomic scope" value="Eukaryota"/>
</dbReference>
<dbReference type="GO" id="GO:0071944">
    <property type="term" value="C:cell periphery"/>
    <property type="evidence" value="ECO:0007669"/>
    <property type="project" value="UniProtKB-ARBA"/>
</dbReference>
<dbReference type="SUPFAM" id="SSF57184">
    <property type="entry name" value="Growth factor receptor domain"/>
    <property type="match status" value="1"/>
</dbReference>
<dbReference type="SMART" id="SM00179">
    <property type="entry name" value="EGF_CA"/>
    <property type="match status" value="4"/>
</dbReference>
<evidence type="ECO:0000256" key="1">
    <source>
        <dbReference type="ARBA" id="ARBA00022536"/>
    </source>
</evidence>
<keyword evidence="1 6" id="KW-0245">EGF-like domain</keyword>
<dbReference type="PANTHER" id="PTHR24034">
    <property type="entry name" value="EGF-LIKE DOMAIN-CONTAINING PROTEIN"/>
    <property type="match status" value="1"/>
</dbReference>